<reference evidence="3" key="1">
    <citation type="journal article" date="2019" name="Plant Biotechnol. J.">
        <title>Genome sequencing of the Australian wild diploid species Gossypium australe highlights disease resistance and delayed gland morphogenesis.</title>
        <authorList>
            <person name="Cai Y."/>
            <person name="Cai X."/>
            <person name="Wang Q."/>
            <person name="Wang P."/>
            <person name="Zhang Y."/>
            <person name="Cai C."/>
            <person name="Xu Y."/>
            <person name="Wang K."/>
            <person name="Zhou Z."/>
            <person name="Wang C."/>
            <person name="Geng S."/>
            <person name="Li B."/>
            <person name="Dong Q."/>
            <person name="Hou Y."/>
            <person name="Wang H."/>
            <person name="Ai P."/>
            <person name="Liu Z."/>
            <person name="Yi F."/>
            <person name="Sun M."/>
            <person name="An G."/>
            <person name="Cheng J."/>
            <person name="Zhang Y."/>
            <person name="Shi Q."/>
            <person name="Xie Y."/>
            <person name="Shi X."/>
            <person name="Chang Y."/>
            <person name="Huang F."/>
            <person name="Chen Y."/>
            <person name="Hong S."/>
            <person name="Mi L."/>
            <person name="Sun Q."/>
            <person name="Zhang L."/>
            <person name="Zhou B."/>
            <person name="Peng R."/>
            <person name="Zhang X."/>
            <person name="Liu F."/>
        </authorList>
    </citation>
    <scope>NUCLEOTIDE SEQUENCE [LARGE SCALE GENOMIC DNA]</scope>
    <source>
        <strain evidence="3">cv. PA1801</strain>
    </source>
</reference>
<organism evidence="2 3">
    <name type="scientific">Gossypium australe</name>
    <dbReference type="NCBI Taxonomy" id="47621"/>
    <lineage>
        <taxon>Eukaryota</taxon>
        <taxon>Viridiplantae</taxon>
        <taxon>Streptophyta</taxon>
        <taxon>Embryophyta</taxon>
        <taxon>Tracheophyta</taxon>
        <taxon>Spermatophyta</taxon>
        <taxon>Magnoliopsida</taxon>
        <taxon>eudicotyledons</taxon>
        <taxon>Gunneridae</taxon>
        <taxon>Pentapetalae</taxon>
        <taxon>rosids</taxon>
        <taxon>malvids</taxon>
        <taxon>Malvales</taxon>
        <taxon>Malvaceae</taxon>
        <taxon>Malvoideae</taxon>
        <taxon>Gossypium</taxon>
    </lineage>
</organism>
<evidence type="ECO:0000313" key="3">
    <source>
        <dbReference type="Proteomes" id="UP000325315"/>
    </source>
</evidence>
<proteinExistence type="predicted"/>
<evidence type="ECO:0000313" key="2">
    <source>
        <dbReference type="EMBL" id="KAA3455853.1"/>
    </source>
</evidence>
<feature type="region of interest" description="Disordered" evidence="1">
    <location>
        <begin position="1"/>
        <end position="23"/>
    </location>
</feature>
<name>A0A5B6UF55_9ROSI</name>
<keyword evidence="3" id="KW-1185">Reference proteome</keyword>
<protein>
    <submittedName>
        <fullName evidence="2">Uncharacterized protein</fullName>
    </submittedName>
</protein>
<sequence length="116" mass="13479">MSRHGNGKFQRKSPRKTLYKPMSRHGIDTKLRDPFLAKLTHGSLTLELGTHYQSLFWNSQVVYIEYGMYRNHFIEVMFKMNQSVSYQIRPGASHIGVPRPCERISVHHGWGTQTCS</sequence>
<gene>
    <name evidence="2" type="ORF">EPI10_018831</name>
</gene>
<dbReference type="EMBL" id="SMMG02000012">
    <property type="protein sequence ID" value="KAA3455853.1"/>
    <property type="molecule type" value="Genomic_DNA"/>
</dbReference>
<dbReference type="AlphaFoldDB" id="A0A5B6UF55"/>
<evidence type="ECO:0000256" key="1">
    <source>
        <dbReference type="SAM" id="MobiDB-lite"/>
    </source>
</evidence>
<comment type="caution">
    <text evidence="2">The sequence shown here is derived from an EMBL/GenBank/DDBJ whole genome shotgun (WGS) entry which is preliminary data.</text>
</comment>
<feature type="compositionally biased region" description="Basic residues" evidence="1">
    <location>
        <begin position="1"/>
        <end position="18"/>
    </location>
</feature>
<dbReference type="Proteomes" id="UP000325315">
    <property type="component" value="Unassembled WGS sequence"/>
</dbReference>
<accession>A0A5B6UF55</accession>